<evidence type="ECO:0000313" key="1">
    <source>
        <dbReference type="EMBL" id="MDX8415073.1"/>
    </source>
</evidence>
<dbReference type="Proteomes" id="UP001275932">
    <property type="component" value="Unassembled WGS sequence"/>
</dbReference>
<protein>
    <submittedName>
        <fullName evidence="1">Uncharacterized protein</fullName>
    </submittedName>
</protein>
<accession>A0ABU4WFN2</accession>
<evidence type="ECO:0000313" key="2">
    <source>
        <dbReference type="Proteomes" id="UP001275932"/>
    </source>
</evidence>
<proteinExistence type="predicted"/>
<dbReference type="RefSeq" id="WP_370396518.1">
    <property type="nucleotide sequence ID" value="NZ_JALBUT010000002.1"/>
</dbReference>
<sequence length="124" mass="13380">MKNKFNPVIIAVAIPLLAVAFALGSVLYKKSASANSAVFPVDAYVENPASFFGNKYILRAQVDSQLAYKENAGRLLCVRTPDGSRVAVIVPIEVGKNIQAGQKYGFDVEVMQDGSLIARGLEKF</sequence>
<gene>
    <name evidence="1" type="ORF">MOX91_02615</name>
</gene>
<organism evidence="1 2">
    <name type="scientific">Intestinicryptomonas porci</name>
    <dbReference type="NCBI Taxonomy" id="2926320"/>
    <lineage>
        <taxon>Bacteria</taxon>
        <taxon>Pseudomonadati</taxon>
        <taxon>Verrucomicrobiota</taxon>
        <taxon>Opitutia</taxon>
        <taxon>Opitutales</taxon>
        <taxon>Intestinicryptomonaceae</taxon>
        <taxon>Intestinicryptomonas</taxon>
    </lineage>
</organism>
<reference evidence="1 2" key="1">
    <citation type="submission" date="2022-03" db="EMBL/GenBank/DDBJ databases">
        <title>Novel taxa within the pig intestine.</title>
        <authorList>
            <person name="Wylensek D."/>
            <person name="Bishof K."/>
            <person name="Afrizal A."/>
            <person name="Clavel T."/>
        </authorList>
    </citation>
    <scope>NUCLEOTIDE SEQUENCE [LARGE SCALE GENOMIC DNA]</scope>
    <source>
        <strain evidence="1 2">CLA-KB-P66</strain>
    </source>
</reference>
<keyword evidence="2" id="KW-1185">Reference proteome</keyword>
<name>A0ABU4WFN2_9BACT</name>
<comment type="caution">
    <text evidence="1">The sequence shown here is derived from an EMBL/GenBank/DDBJ whole genome shotgun (WGS) entry which is preliminary data.</text>
</comment>
<dbReference type="EMBL" id="JALBUT010000002">
    <property type="protein sequence ID" value="MDX8415073.1"/>
    <property type="molecule type" value="Genomic_DNA"/>
</dbReference>